<reference evidence="2 3" key="1">
    <citation type="submission" date="2015-04" db="EMBL/GenBank/DDBJ databases">
        <title>Lasius niger genome sequencing.</title>
        <authorList>
            <person name="Konorov E.A."/>
            <person name="Nikitin M.A."/>
            <person name="Kirill M.V."/>
            <person name="Chang P."/>
        </authorList>
    </citation>
    <scope>NUCLEOTIDE SEQUENCE [LARGE SCALE GENOMIC DNA]</scope>
    <source>
        <tissue evidence="2">Whole</tissue>
    </source>
</reference>
<accession>A0A0J7KBP8</accession>
<sequence>MNLTRIGDLLSDFDGVSGDFDTWEKQVGFVKGEYRLEDDYAKILIRYEAEEEGIRMISFNAGVRNRVPIDEDELLEHVIDGIPDVALRDQARIQGFMSTDSLLKAFEKITLRDRSGVGSIRQDKQSGGLTRGDWCEWIEGESNGGRGDDAQWYEMHKT</sequence>
<evidence type="ECO:0000313" key="1">
    <source>
        <dbReference type="EMBL" id="KMQ84805.1"/>
    </source>
</evidence>
<evidence type="ECO:0000313" key="3">
    <source>
        <dbReference type="Proteomes" id="UP000036403"/>
    </source>
</evidence>
<proteinExistence type="predicted"/>
<gene>
    <name evidence="2" type="ORF">RF55_12848</name>
    <name evidence="1" type="ORF">RF55_17087</name>
</gene>
<dbReference type="PaxDb" id="67767-A0A0J7KBP8"/>
<dbReference type="EMBL" id="LBMM01009921">
    <property type="protein sequence ID" value="KMQ87783.1"/>
    <property type="molecule type" value="Genomic_DNA"/>
</dbReference>
<dbReference type="EMBL" id="LBMM01015442">
    <property type="protein sequence ID" value="KMQ84805.1"/>
    <property type="molecule type" value="Genomic_DNA"/>
</dbReference>
<evidence type="ECO:0000313" key="2">
    <source>
        <dbReference type="EMBL" id="KMQ87783.1"/>
    </source>
</evidence>
<protein>
    <submittedName>
        <fullName evidence="2">Uncharacterized protein</fullName>
    </submittedName>
</protein>
<name>A0A0J7KBP8_LASNI</name>
<comment type="caution">
    <text evidence="2">The sequence shown here is derived from an EMBL/GenBank/DDBJ whole genome shotgun (WGS) entry which is preliminary data.</text>
</comment>
<organism evidence="2 3">
    <name type="scientific">Lasius niger</name>
    <name type="common">Black garden ant</name>
    <dbReference type="NCBI Taxonomy" id="67767"/>
    <lineage>
        <taxon>Eukaryota</taxon>
        <taxon>Metazoa</taxon>
        <taxon>Ecdysozoa</taxon>
        <taxon>Arthropoda</taxon>
        <taxon>Hexapoda</taxon>
        <taxon>Insecta</taxon>
        <taxon>Pterygota</taxon>
        <taxon>Neoptera</taxon>
        <taxon>Endopterygota</taxon>
        <taxon>Hymenoptera</taxon>
        <taxon>Apocrita</taxon>
        <taxon>Aculeata</taxon>
        <taxon>Formicoidea</taxon>
        <taxon>Formicidae</taxon>
        <taxon>Formicinae</taxon>
        <taxon>Lasius</taxon>
        <taxon>Lasius</taxon>
    </lineage>
</organism>
<keyword evidence="3" id="KW-1185">Reference proteome</keyword>
<dbReference type="AlphaFoldDB" id="A0A0J7KBP8"/>
<dbReference type="Proteomes" id="UP000036403">
    <property type="component" value="Unassembled WGS sequence"/>
</dbReference>
<dbReference type="OrthoDB" id="7555371at2759"/>